<keyword evidence="2 5" id="KW-0812">Transmembrane</keyword>
<keyword evidence="3 5" id="KW-1133">Transmembrane helix</keyword>
<evidence type="ECO:0000256" key="5">
    <source>
        <dbReference type="SAM" id="Phobius"/>
    </source>
</evidence>
<evidence type="ECO:0000256" key="4">
    <source>
        <dbReference type="ARBA" id="ARBA00023136"/>
    </source>
</evidence>
<proteinExistence type="predicted"/>
<feature type="transmembrane region" description="Helical" evidence="5">
    <location>
        <begin position="31"/>
        <end position="49"/>
    </location>
</feature>
<comment type="subcellular location">
    <subcellularLocation>
        <location evidence="1">Membrane</location>
        <topology evidence="1">Multi-pass membrane protein</topology>
    </subcellularLocation>
</comment>
<name>A0ABY4E4L0_9NEIS</name>
<dbReference type="PANTHER" id="PTHR30249">
    <property type="entry name" value="PUTATIVE SEROTONIN TRANSPORTER"/>
    <property type="match status" value="1"/>
</dbReference>
<feature type="transmembrane region" description="Helical" evidence="5">
    <location>
        <begin position="61"/>
        <end position="78"/>
    </location>
</feature>
<dbReference type="RefSeq" id="WP_058305020.1">
    <property type="nucleotide sequence ID" value="NZ_CABKVG010000005.1"/>
</dbReference>
<accession>A0ABY4E4L0</accession>
<feature type="transmembrane region" description="Helical" evidence="5">
    <location>
        <begin position="202"/>
        <end position="223"/>
    </location>
</feature>
<dbReference type="InterPro" id="IPR007300">
    <property type="entry name" value="CidB/LrgB"/>
</dbReference>
<protein>
    <submittedName>
        <fullName evidence="6">LrgB family protein</fullName>
    </submittedName>
</protein>
<dbReference type="Pfam" id="PF04172">
    <property type="entry name" value="LrgB"/>
    <property type="match status" value="1"/>
</dbReference>
<feature type="transmembrane region" description="Helical" evidence="5">
    <location>
        <begin position="90"/>
        <end position="109"/>
    </location>
</feature>
<keyword evidence="4 5" id="KW-0472">Membrane</keyword>
<evidence type="ECO:0000256" key="1">
    <source>
        <dbReference type="ARBA" id="ARBA00004141"/>
    </source>
</evidence>
<evidence type="ECO:0000313" key="7">
    <source>
        <dbReference type="Proteomes" id="UP000832011"/>
    </source>
</evidence>
<evidence type="ECO:0000256" key="3">
    <source>
        <dbReference type="ARBA" id="ARBA00022989"/>
    </source>
</evidence>
<reference evidence="6 7" key="1">
    <citation type="journal article" date="2022" name="Res Sq">
        <title>Evolution of multicellular longitudinally dividing oral cavity symbionts (Neisseriaceae).</title>
        <authorList>
            <person name="Nyongesa S."/>
            <person name="Weber P."/>
            <person name="Bernet E."/>
            <person name="Pullido F."/>
            <person name="Nieckarz M."/>
            <person name="Delaby M."/>
            <person name="Nieves C."/>
            <person name="Viehboeck T."/>
            <person name="Krause N."/>
            <person name="Rivera-Millot A."/>
            <person name="Nakamura A."/>
            <person name="Vischer N."/>
            <person name="VanNieuwenhze M."/>
            <person name="Brun Y."/>
            <person name="Cava F."/>
            <person name="Bulgheresi S."/>
            <person name="Veyrier F."/>
        </authorList>
    </citation>
    <scope>NUCLEOTIDE SEQUENCE [LARGE SCALE GENOMIC DNA]</scope>
    <source>
        <strain evidence="6 7">SN4</strain>
    </source>
</reference>
<evidence type="ECO:0000256" key="2">
    <source>
        <dbReference type="ARBA" id="ARBA00022692"/>
    </source>
</evidence>
<sequence>MNSIALISLLGTVLGYYLIKKLHQHHHHLYAAPAILLPIIIMVVMTLSHVSYGQYMQDTHWIVWLLSPVTVAFAIPIYEYRALVCEHVLAIGMGIILGMSAGVLSAWYLSQLFHFSPEITYSLMSRSISTPFAVELASHIHGSAELTTLFTIITGIVGMLVGDVVLAVLRLRSHIAEGASLGNAAHGFGSSKAMQRHKEQGVIASLTMVLAGIFMVLCGPQLIGLLTSFSA</sequence>
<keyword evidence="7" id="KW-1185">Reference proteome</keyword>
<feature type="transmembrane region" description="Helical" evidence="5">
    <location>
        <begin position="146"/>
        <end position="169"/>
    </location>
</feature>
<organism evidence="6 7">
    <name type="scientific">Vitreoscilla massiliensis</name>
    <dbReference type="NCBI Taxonomy" id="1689272"/>
    <lineage>
        <taxon>Bacteria</taxon>
        <taxon>Pseudomonadati</taxon>
        <taxon>Pseudomonadota</taxon>
        <taxon>Betaproteobacteria</taxon>
        <taxon>Neisseriales</taxon>
        <taxon>Neisseriaceae</taxon>
        <taxon>Vitreoscilla</taxon>
    </lineage>
</organism>
<dbReference type="EMBL" id="CP091511">
    <property type="protein sequence ID" value="UOO90699.1"/>
    <property type="molecule type" value="Genomic_DNA"/>
</dbReference>
<dbReference type="Proteomes" id="UP000832011">
    <property type="component" value="Chromosome"/>
</dbReference>
<dbReference type="PANTHER" id="PTHR30249:SF16">
    <property type="entry name" value="INNER MEMBRANE PROTEIN"/>
    <property type="match status" value="1"/>
</dbReference>
<gene>
    <name evidence="6" type="ORF">LVJ82_06955</name>
</gene>
<evidence type="ECO:0000313" key="6">
    <source>
        <dbReference type="EMBL" id="UOO90699.1"/>
    </source>
</evidence>